<gene>
    <name evidence="2" type="ORF">GCM10023353_06530</name>
</gene>
<reference evidence="3" key="1">
    <citation type="journal article" date="2019" name="Int. J. Syst. Evol. Microbiol.">
        <title>The Global Catalogue of Microorganisms (GCM) 10K type strain sequencing project: providing services to taxonomists for standard genome sequencing and annotation.</title>
        <authorList>
            <consortium name="The Broad Institute Genomics Platform"/>
            <consortium name="The Broad Institute Genome Sequencing Center for Infectious Disease"/>
            <person name="Wu L."/>
            <person name="Ma J."/>
        </authorList>
    </citation>
    <scope>NUCLEOTIDE SEQUENCE [LARGE SCALE GENOMIC DNA]</scope>
    <source>
        <strain evidence="3">JCM 18542</strain>
    </source>
</reference>
<proteinExistence type="predicted"/>
<sequence length="140" mass="14904">MAIVLLFVDRLLRGRARPLRTGRGTPRPPMRWRLGRSTSLWLLLLLCFMVAAAALAIPLWGTVSGLLRHLGGDAGALDAGKELTTTLLLQPTGEKSLATALRSTTNGEVLDFTAAAPCGFVLLVIGAVPAILLARAPLRR</sequence>
<feature type="transmembrane region" description="Helical" evidence="1">
    <location>
        <begin position="112"/>
        <end position="134"/>
    </location>
</feature>
<keyword evidence="1" id="KW-0472">Membrane</keyword>
<comment type="caution">
    <text evidence="2">The sequence shown here is derived from an EMBL/GenBank/DDBJ whole genome shotgun (WGS) entry which is preliminary data.</text>
</comment>
<evidence type="ECO:0000313" key="3">
    <source>
        <dbReference type="Proteomes" id="UP001500839"/>
    </source>
</evidence>
<accession>A0ABP9C7A1</accession>
<name>A0ABP9C7A1_9ACTN</name>
<dbReference type="Proteomes" id="UP001500839">
    <property type="component" value="Unassembled WGS sequence"/>
</dbReference>
<keyword evidence="1" id="KW-1133">Transmembrane helix</keyword>
<evidence type="ECO:0000256" key="1">
    <source>
        <dbReference type="SAM" id="Phobius"/>
    </source>
</evidence>
<organism evidence="2 3">
    <name type="scientific">Tomitella cavernea</name>
    <dbReference type="NCBI Taxonomy" id="1387982"/>
    <lineage>
        <taxon>Bacteria</taxon>
        <taxon>Bacillati</taxon>
        <taxon>Actinomycetota</taxon>
        <taxon>Actinomycetes</taxon>
        <taxon>Mycobacteriales</taxon>
        <taxon>Tomitella</taxon>
    </lineage>
</organism>
<keyword evidence="1" id="KW-0812">Transmembrane</keyword>
<keyword evidence="3" id="KW-1185">Reference proteome</keyword>
<evidence type="ECO:0000313" key="2">
    <source>
        <dbReference type="EMBL" id="GAA4806144.1"/>
    </source>
</evidence>
<dbReference type="EMBL" id="BAABKQ010000001">
    <property type="protein sequence ID" value="GAA4806144.1"/>
    <property type="molecule type" value="Genomic_DNA"/>
</dbReference>
<feature type="transmembrane region" description="Helical" evidence="1">
    <location>
        <begin position="40"/>
        <end position="60"/>
    </location>
</feature>
<protein>
    <submittedName>
        <fullName evidence="2">Uncharacterized protein</fullName>
    </submittedName>
</protein>